<keyword evidence="1" id="KW-0812">Transmembrane</keyword>
<keyword evidence="1" id="KW-0472">Membrane</keyword>
<keyword evidence="2" id="KW-0732">Signal</keyword>
<reference evidence="3" key="2">
    <citation type="submission" date="2022-06" db="UniProtKB">
        <authorList>
            <consortium name="EnsemblMetazoa"/>
        </authorList>
    </citation>
    <scope>IDENTIFICATION</scope>
    <source>
        <strain evidence="3">DF5081</strain>
    </source>
</reference>
<dbReference type="AlphaFoldDB" id="A0A8R1DP10"/>
<dbReference type="EnsemblMetazoa" id="CJA06844.1">
    <property type="protein sequence ID" value="CJA06844.1"/>
    <property type="gene ID" value="WBGene00126048"/>
</dbReference>
<feature type="chain" id="PRO_5035734497" description="Serpentine receptor class gamma" evidence="2">
    <location>
        <begin position="18"/>
        <end position="192"/>
    </location>
</feature>
<feature type="transmembrane region" description="Helical" evidence="1">
    <location>
        <begin position="20"/>
        <end position="38"/>
    </location>
</feature>
<feature type="signal peptide" evidence="2">
    <location>
        <begin position="1"/>
        <end position="17"/>
    </location>
</feature>
<dbReference type="PANTHER" id="PTHR46709">
    <property type="entry name" value="PROTEIN CBG23488-RELATED"/>
    <property type="match status" value="1"/>
</dbReference>
<sequence length="192" mass="21886">MFLCLKLLAFLYNFVMDSNVVTLVMSRIVQLSIPYTLIANSAEKLAMILGKDCESQFSLRFRVGVIVALLGTATALRINGLHLFFIDVDEKCDFFHKKWLSSHPEEQAKWTTFENVLTFFHTFVSFVLLCALNIVVVAKLRVQHRKTRRQSTSPAQLFSVFFRNFLGSDSITILTPVSANTTSQTLENRVLR</sequence>
<keyword evidence="4" id="KW-1185">Reference proteome</keyword>
<feature type="transmembrane region" description="Helical" evidence="1">
    <location>
        <begin position="59"/>
        <end position="78"/>
    </location>
</feature>
<dbReference type="Proteomes" id="UP000005237">
    <property type="component" value="Unassembled WGS sequence"/>
</dbReference>
<name>A0A8R1DP10_CAEJA</name>
<evidence type="ECO:0000256" key="1">
    <source>
        <dbReference type="SAM" id="Phobius"/>
    </source>
</evidence>
<proteinExistence type="predicted"/>
<dbReference type="PANTHER" id="PTHR46709:SF15">
    <property type="entry name" value="G_PROTEIN_RECEP_F1_2 DOMAIN-CONTAINING PROTEIN"/>
    <property type="match status" value="1"/>
</dbReference>
<feature type="transmembrane region" description="Helical" evidence="1">
    <location>
        <begin position="119"/>
        <end position="140"/>
    </location>
</feature>
<reference evidence="4" key="1">
    <citation type="submission" date="2010-08" db="EMBL/GenBank/DDBJ databases">
        <authorList>
            <consortium name="Caenorhabditis japonica Sequencing Consortium"/>
            <person name="Wilson R.K."/>
        </authorList>
    </citation>
    <scope>NUCLEOTIDE SEQUENCE [LARGE SCALE GENOMIC DNA]</scope>
    <source>
        <strain evidence="4">DF5081</strain>
    </source>
</reference>
<evidence type="ECO:0000313" key="3">
    <source>
        <dbReference type="EnsemblMetazoa" id="CJA06844.1"/>
    </source>
</evidence>
<keyword evidence="1" id="KW-1133">Transmembrane helix</keyword>
<evidence type="ECO:0000256" key="2">
    <source>
        <dbReference type="SAM" id="SignalP"/>
    </source>
</evidence>
<accession>A0A8R1DP10</accession>
<evidence type="ECO:0000313" key="4">
    <source>
        <dbReference type="Proteomes" id="UP000005237"/>
    </source>
</evidence>
<evidence type="ECO:0008006" key="5">
    <source>
        <dbReference type="Google" id="ProtNLM"/>
    </source>
</evidence>
<organism evidence="3 4">
    <name type="scientific">Caenorhabditis japonica</name>
    <dbReference type="NCBI Taxonomy" id="281687"/>
    <lineage>
        <taxon>Eukaryota</taxon>
        <taxon>Metazoa</taxon>
        <taxon>Ecdysozoa</taxon>
        <taxon>Nematoda</taxon>
        <taxon>Chromadorea</taxon>
        <taxon>Rhabditida</taxon>
        <taxon>Rhabditina</taxon>
        <taxon>Rhabditomorpha</taxon>
        <taxon>Rhabditoidea</taxon>
        <taxon>Rhabditidae</taxon>
        <taxon>Peloderinae</taxon>
        <taxon>Caenorhabditis</taxon>
    </lineage>
</organism>
<protein>
    <recommendedName>
        <fullName evidence="5">Serpentine receptor class gamma</fullName>
    </recommendedName>
</protein>